<keyword evidence="1" id="KW-0147">Chitin-binding</keyword>
<comment type="similarity">
    <text evidence="4">Belongs to the secreted LysM effector family.</text>
</comment>
<evidence type="ECO:0000256" key="2">
    <source>
        <dbReference type="ARBA" id="ARBA00022729"/>
    </source>
</evidence>
<feature type="chain" id="PRO_5001859982" evidence="5">
    <location>
        <begin position="20"/>
        <end position="222"/>
    </location>
</feature>
<sequence length="222" mass="24017">MRFSTITSLFLANAGLSAAAPSSTLSKATAIQSTKGDNGITTPLPIQPGMVDNCDRFHFVQKNEGCPSIARNYGITFEQFKEWNPTVGDQCYYLWADANVCVRTIGYKYPISVACFGSRDVIPWGKDKTDALAAAHDWCYNGNGAGTYDIYETRTGCINAPSGNGKFVFKMGTDHGKKVGLTGGRCQQFLSLGINGCPEEGAQARTESWEIETTFVTGECEA</sequence>
<dbReference type="PANTHER" id="PTHR34997:SF2">
    <property type="entry name" value="LYSM DOMAIN-CONTAINING PROTEIN-RELATED"/>
    <property type="match status" value="1"/>
</dbReference>
<comment type="caution">
    <text evidence="7">The sequence shown here is derived from an EMBL/GenBank/DDBJ whole genome shotgun (WGS) entry which is preliminary data.</text>
</comment>
<evidence type="ECO:0000313" key="7">
    <source>
        <dbReference type="EMBL" id="CEG03890.1"/>
    </source>
</evidence>
<evidence type="ECO:0000259" key="6">
    <source>
        <dbReference type="PROSITE" id="PS51782"/>
    </source>
</evidence>
<dbReference type="InterPro" id="IPR018392">
    <property type="entry name" value="LysM"/>
</dbReference>
<keyword evidence="2 5" id="KW-0732">Signal</keyword>
<dbReference type="InterPro" id="IPR036779">
    <property type="entry name" value="LysM_dom_sf"/>
</dbReference>
<evidence type="ECO:0000256" key="3">
    <source>
        <dbReference type="ARBA" id="ARBA00023026"/>
    </source>
</evidence>
<protein>
    <submittedName>
        <fullName evidence="7">WGS project CBMG000000000 data, contig CS5907-c003078</fullName>
    </submittedName>
</protein>
<dbReference type="SUPFAM" id="SSF54106">
    <property type="entry name" value="LysM domain"/>
    <property type="match status" value="1"/>
</dbReference>
<evidence type="ECO:0000256" key="1">
    <source>
        <dbReference type="ARBA" id="ARBA00022669"/>
    </source>
</evidence>
<dbReference type="Gene3D" id="3.10.350.10">
    <property type="entry name" value="LysM domain"/>
    <property type="match status" value="1"/>
</dbReference>
<name>A0A090MDY5_9HYPO</name>
<dbReference type="GO" id="GO:0008061">
    <property type="term" value="F:chitin binding"/>
    <property type="evidence" value="ECO:0007669"/>
    <property type="project" value="UniProtKB-KW"/>
</dbReference>
<dbReference type="Pfam" id="PF01476">
    <property type="entry name" value="LysM"/>
    <property type="match status" value="1"/>
</dbReference>
<dbReference type="InterPro" id="IPR052210">
    <property type="entry name" value="LysM1-like"/>
</dbReference>
<dbReference type="PROSITE" id="PS51782">
    <property type="entry name" value="LYSM"/>
    <property type="match status" value="1"/>
</dbReference>
<evidence type="ECO:0000256" key="5">
    <source>
        <dbReference type="SAM" id="SignalP"/>
    </source>
</evidence>
<dbReference type="EMBL" id="CBMG010003062">
    <property type="protein sequence ID" value="CEG03890.1"/>
    <property type="molecule type" value="Genomic_DNA"/>
</dbReference>
<dbReference type="PANTHER" id="PTHR34997">
    <property type="entry name" value="AM15"/>
    <property type="match status" value="1"/>
</dbReference>
<evidence type="ECO:0000256" key="4">
    <source>
        <dbReference type="ARBA" id="ARBA00044955"/>
    </source>
</evidence>
<keyword evidence="3" id="KW-0843">Virulence</keyword>
<dbReference type="AlphaFoldDB" id="A0A090MDY5"/>
<feature type="domain" description="LysM" evidence="6">
    <location>
        <begin position="56"/>
        <end position="102"/>
    </location>
</feature>
<gene>
    <name evidence="7" type="ORF">BN851_0131470</name>
</gene>
<feature type="signal peptide" evidence="5">
    <location>
        <begin position="1"/>
        <end position="19"/>
    </location>
</feature>
<reference evidence="7" key="1">
    <citation type="submission" date="2013-05" db="EMBL/GenBank/DDBJ databases">
        <title>Draft genome sequences of six wheat associated Fusarium spp. isolates.</title>
        <authorList>
            <person name="Moolhuijzen P.M."/>
            <person name="Manners J.M."/>
            <person name="Wilcox S."/>
            <person name="Bellgard M.I."/>
            <person name="Gardiner D.M."/>
        </authorList>
    </citation>
    <scope>NUCLEOTIDE SEQUENCE</scope>
    <source>
        <strain evidence="7">CS5907</strain>
    </source>
</reference>
<proteinExistence type="inferred from homology"/>
<accession>A0A090MDY5</accession>
<organism evidence="7">
    <name type="scientific">Fusarium acuminatum CS5907</name>
    <dbReference type="NCBI Taxonomy" id="1318461"/>
    <lineage>
        <taxon>Eukaryota</taxon>
        <taxon>Fungi</taxon>
        <taxon>Dikarya</taxon>
        <taxon>Ascomycota</taxon>
        <taxon>Pezizomycotina</taxon>
        <taxon>Sordariomycetes</taxon>
        <taxon>Hypocreomycetidae</taxon>
        <taxon>Hypocreales</taxon>
        <taxon>Nectriaceae</taxon>
        <taxon>Fusarium</taxon>
        <taxon>Fusarium tricinctum species complex</taxon>
    </lineage>
</organism>
<dbReference type="CDD" id="cd00118">
    <property type="entry name" value="LysM"/>
    <property type="match status" value="1"/>
</dbReference>